<evidence type="ECO:0000256" key="1">
    <source>
        <dbReference type="SAM" id="MobiDB-lite"/>
    </source>
</evidence>
<sequence length="135" mass="15940">MPKTIEPSFRNVDYKNNDNITLNIDTETGVITGYTTFGGITDEDDPRSFYFENASILLPDNFFKDYDADRFVLLKEPYEVRENPEYGEIVKRREEEQRKREEQQQVETVSREEYDKLAKELEELKKLILGKGESK</sequence>
<name>A0A2P1MXJ2_9CAUD</name>
<evidence type="ECO:0000313" key="3">
    <source>
        <dbReference type="Proteomes" id="UP000241797"/>
    </source>
</evidence>
<reference evidence="2 3" key="1">
    <citation type="submission" date="2018-03" db="EMBL/GenBank/DDBJ databases">
        <title>Isolation, the biological characteristics and genomics of two new strains of lysate Staphylococcus aureus phage.</title>
        <authorList>
            <person name="Jin X."/>
            <person name="Zhang C."/>
        </authorList>
    </citation>
    <scope>NUCLEOTIDE SEQUENCE [LARGE SCALE GENOMIC DNA]</scope>
</reference>
<feature type="region of interest" description="Disordered" evidence="1">
    <location>
        <begin position="89"/>
        <end position="112"/>
    </location>
</feature>
<dbReference type="KEGG" id="vg:54990025"/>
<dbReference type="Proteomes" id="UP000241797">
    <property type="component" value="Segment"/>
</dbReference>
<protein>
    <submittedName>
        <fullName evidence="2">Uncharacterized protein</fullName>
    </submittedName>
</protein>
<organism evidence="2 3">
    <name type="scientific">Staphylococcus phage phiSA_BS1</name>
    <dbReference type="NCBI Taxonomy" id="2126734"/>
    <lineage>
        <taxon>Viruses</taxon>
        <taxon>Duplodnaviria</taxon>
        <taxon>Heunggongvirae</taxon>
        <taxon>Uroviricota</taxon>
        <taxon>Caudoviricetes</taxon>
        <taxon>Herelleviridae</taxon>
        <taxon>Twortvirinae</taxon>
        <taxon>Baoshanvirus</taxon>
        <taxon>Baoshanvirus BS1</taxon>
    </lineage>
</organism>
<accession>A0A2P1MXJ2</accession>
<dbReference type="RefSeq" id="YP_009799536.1">
    <property type="nucleotide sequence ID" value="NC_047945.1"/>
</dbReference>
<dbReference type="EMBL" id="MH078572">
    <property type="protein sequence ID" value="AVP40294.1"/>
    <property type="molecule type" value="Genomic_DNA"/>
</dbReference>
<keyword evidence="3" id="KW-1185">Reference proteome</keyword>
<evidence type="ECO:0000313" key="2">
    <source>
        <dbReference type="EMBL" id="AVP40294.1"/>
    </source>
</evidence>
<proteinExistence type="predicted"/>
<dbReference type="GeneID" id="54990025"/>